<dbReference type="Proteomes" id="UP000000798">
    <property type="component" value="Chromosome"/>
</dbReference>
<evidence type="ECO:0000256" key="5">
    <source>
        <dbReference type="ARBA" id="ARBA00023014"/>
    </source>
</evidence>
<proteinExistence type="predicted"/>
<keyword evidence="5" id="KW-0411">Iron-sulfur</keyword>
<evidence type="ECO:0000256" key="4">
    <source>
        <dbReference type="ARBA" id="ARBA00023004"/>
    </source>
</evidence>
<dbReference type="PIR" id="D70335">
    <property type="entry name" value="D70335"/>
</dbReference>
<keyword evidence="4" id="KW-0408">Iron</keyword>
<dbReference type="HOGENOM" id="CLU_086560_0_0_0"/>
<dbReference type="SUPFAM" id="SSF46548">
    <property type="entry name" value="alpha-helical ferredoxin"/>
    <property type="match status" value="1"/>
</dbReference>
<dbReference type="AlphaFoldDB" id="O66712"/>
<dbReference type="PROSITE" id="PS51379">
    <property type="entry name" value="4FE4S_FER_2"/>
    <property type="match status" value="1"/>
</dbReference>
<keyword evidence="3" id="KW-0560">Oxidoreductase</keyword>
<dbReference type="PANTHER" id="PTHR43255:SF1">
    <property type="entry name" value="IRON-SULFUR-BINDING OXIDOREDUCTASE FADF-RELATED"/>
    <property type="match status" value="1"/>
</dbReference>
<feature type="domain" description="4Fe-4S ferredoxin-type" evidence="6">
    <location>
        <begin position="39"/>
        <end position="69"/>
    </location>
</feature>
<dbReference type="EnsemblBacteria" id="AAC06677">
    <property type="protein sequence ID" value="AAC06677"/>
    <property type="gene ID" value="aq_391"/>
</dbReference>
<accession>O66712</accession>
<dbReference type="InterPro" id="IPR017900">
    <property type="entry name" value="4Fe4S_Fe_S_CS"/>
</dbReference>
<dbReference type="GO" id="GO:0046872">
    <property type="term" value="F:metal ion binding"/>
    <property type="evidence" value="ECO:0007669"/>
    <property type="project" value="UniProtKB-KW"/>
</dbReference>
<reference evidence="7 8" key="1">
    <citation type="journal article" date="1998" name="Nature">
        <title>The complete genome of the hyperthermophilic bacterium Aquifex aeolicus.</title>
        <authorList>
            <person name="Deckert G."/>
            <person name="Warren P.V."/>
            <person name="Gaasterland T."/>
            <person name="Young W.G."/>
            <person name="Lenox A.L."/>
            <person name="Graham D.E."/>
            <person name="Overbeek R."/>
            <person name="Snead M.A."/>
            <person name="Keller M."/>
            <person name="Aujay M."/>
            <person name="Huber R."/>
            <person name="Feldman R.A."/>
            <person name="Short J.M."/>
            <person name="Olson G.J."/>
            <person name="Swanson R.V."/>
        </authorList>
    </citation>
    <scope>NUCLEOTIDE SEQUENCE [LARGE SCALE GENOMIC DNA]</scope>
    <source>
        <strain evidence="7 8">VF5</strain>
    </source>
</reference>
<dbReference type="Gene3D" id="1.10.1060.10">
    <property type="entry name" value="Alpha-helical ferredoxin"/>
    <property type="match status" value="1"/>
</dbReference>
<dbReference type="InterPro" id="IPR009051">
    <property type="entry name" value="Helical_ferredxn"/>
</dbReference>
<evidence type="ECO:0000313" key="8">
    <source>
        <dbReference type="Proteomes" id="UP000000798"/>
    </source>
</evidence>
<organism evidence="7 8">
    <name type="scientific">Aquifex aeolicus (strain VF5)</name>
    <dbReference type="NCBI Taxonomy" id="224324"/>
    <lineage>
        <taxon>Bacteria</taxon>
        <taxon>Pseudomonadati</taxon>
        <taxon>Aquificota</taxon>
        <taxon>Aquificia</taxon>
        <taxon>Aquificales</taxon>
        <taxon>Aquificaceae</taxon>
        <taxon>Aquifex</taxon>
    </lineage>
</organism>
<dbReference type="STRING" id="224324.aq_391"/>
<dbReference type="PANTHER" id="PTHR43255">
    <property type="entry name" value="IRON-SULFUR-BINDING OXIDOREDUCTASE FADF-RELATED-RELATED"/>
    <property type="match status" value="1"/>
</dbReference>
<dbReference type="OrthoDB" id="9794954at2"/>
<dbReference type="GO" id="GO:0016491">
    <property type="term" value="F:oxidoreductase activity"/>
    <property type="evidence" value="ECO:0000318"/>
    <property type="project" value="GO_Central"/>
</dbReference>
<dbReference type="Pfam" id="PF13183">
    <property type="entry name" value="Fer4_8"/>
    <property type="match status" value="1"/>
</dbReference>
<dbReference type="InterPro" id="IPR017896">
    <property type="entry name" value="4Fe4S_Fe-S-bd"/>
</dbReference>
<dbReference type="InterPro" id="IPR051460">
    <property type="entry name" value="HdrC_iron-sulfur_subunit"/>
</dbReference>
<sequence>MAEQTQVRKYGYNIPISEKTLQVPWEEKVRVIEEVKSDFRFKEYLFGCLNCGVCTASCPSNRFFDYSPREIVQRFLENDIDVLYDMMHEYIWACSQCFTCWIRCPFVNNPGGLVIIMREVAVRNAFEATKDLLKPYGRVLLKVMTTGNQLSADMLQPDFFPDWGPKMLDNMENLRPKRMAIPFDVGKSVKTAWEVSLQTAIEMYQIWRDTGIFEMLERLDPNLYNVIMDIVEENEERWEELMEEMEEAEA</sequence>
<keyword evidence="2" id="KW-0479">Metal-binding</keyword>
<name>O66712_AQUAE</name>
<dbReference type="InParanoid" id="O66712"/>
<dbReference type="eggNOG" id="COG1150">
    <property type="taxonomic scope" value="Bacteria"/>
</dbReference>
<evidence type="ECO:0000256" key="1">
    <source>
        <dbReference type="ARBA" id="ARBA00022485"/>
    </source>
</evidence>
<evidence type="ECO:0000313" key="7">
    <source>
        <dbReference type="EMBL" id="AAC06677.1"/>
    </source>
</evidence>
<dbReference type="RefSeq" id="WP_010880210.1">
    <property type="nucleotide sequence ID" value="NC_000918.1"/>
</dbReference>
<keyword evidence="8" id="KW-1185">Reference proteome</keyword>
<gene>
    <name evidence="7" type="ordered locus">aq_391</name>
</gene>
<evidence type="ECO:0000256" key="2">
    <source>
        <dbReference type="ARBA" id="ARBA00022723"/>
    </source>
</evidence>
<keyword evidence="1" id="KW-0004">4Fe-4S</keyword>
<evidence type="ECO:0000259" key="6">
    <source>
        <dbReference type="PROSITE" id="PS51379"/>
    </source>
</evidence>
<dbReference type="PATRIC" id="fig|224324.8.peg.322"/>
<protein>
    <recommendedName>
        <fullName evidence="6">4Fe-4S ferredoxin-type domain-containing protein</fullName>
    </recommendedName>
</protein>
<evidence type="ECO:0000256" key="3">
    <source>
        <dbReference type="ARBA" id="ARBA00023002"/>
    </source>
</evidence>
<dbReference type="PROSITE" id="PS00198">
    <property type="entry name" value="4FE4S_FER_1"/>
    <property type="match status" value="1"/>
</dbReference>
<dbReference type="EMBL" id="AE000657">
    <property type="protein sequence ID" value="AAC06677.1"/>
    <property type="molecule type" value="Genomic_DNA"/>
</dbReference>
<dbReference type="GO" id="GO:0051539">
    <property type="term" value="F:4 iron, 4 sulfur cluster binding"/>
    <property type="evidence" value="ECO:0007669"/>
    <property type="project" value="UniProtKB-KW"/>
</dbReference>
<dbReference type="KEGG" id="aae:aq_391"/>